<sequence length="63" mass="7395">MANEAWNRYREYWASADFKVRFEKALQNRKCKKDDLGTNTSKHTDGSHSFQTHGEILVSVMFI</sequence>
<dbReference type="Proteomes" id="UP001420932">
    <property type="component" value="Unassembled WGS sequence"/>
</dbReference>
<gene>
    <name evidence="1" type="ORF">Syun_029913</name>
</gene>
<evidence type="ECO:0000313" key="2">
    <source>
        <dbReference type="Proteomes" id="UP001420932"/>
    </source>
</evidence>
<protein>
    <submittedName>
        <fullName evidence="1">Uncharacterized protein</fullName>
    </submittedName>
</protein>
<proteinExistence type="predicted"/>
<evidence type="ECO:0000313" key="1">
    <source>
        <dbReference type="EMBL" id="KAK9087519.1"/>
    </source>
</evidence>
<dbReference type="EMBL" id="JBBNAF010000013">
    <property type="protein sequence ID" value="KAK9087519.1"/>
    <property type="molecule type" value="Genomic_DNA"/>
</dbReference>
<name>A0AAP0EES6_9MAGN</name>
<comment type="caution">
    <text evidence="1">The sequence shown here is derived from an EMBL/GenBank/DDBJ whole genome shotgun (WGS) entry which is preliminary data.</text>
</comment>
<accession>A0AAP0EES6</accession>
<dbReference type="AlphaFoldDB" id="A0AAP0EES6"/>
<reference evidence="1 2" key="1">
    <citation type="submission" date="2024-01" db="EMBL/GenBank/DDBJ databases">
        <title>Genome assemblies of Stephania.</title>
        <authorList>
            <person name="Yang L."/>
        </authorList>
    </citation>
    <scope>NUCLEOTIDE SEQUENCE [LARGE SCALE GENOMIC DNA]</scope>
    <source>
        <strain evidence="1">YNDBR</strain>
        <tissue evidence="1">Leaf</tissue>
    </source>
</reference>
<keyword evidence="2" id="KW-1185">Reference proteome</keyword>
<organism evidence="1 2">
    <name type="scientific">Stephania yunnanensis</name>
    <dbReference type="NCBI Taxonomy" id="152371"/>
    <lineage>
        <taxon>Eukaryota</taxon>
        <taxon>Viridiplantae</taxon>
        <taxon>Streptophyta</taxon>
        <taxon>Embryophyta</taxon>
        <taxon>Tracheophyta</taxon>
        <taxon>Spermatophyta</taxon>
        <taxon>Magnoliopsida</taxon>
        <taxon>Ranunculales</taxon>
        <taxon>Menispermaceae</taxon>
        <taxon>Menispermoideae</taxon>
        <taxon>Cissampelideae</taxon>
        <taxon>Stephania</taxon>
    </lineage>
</organism>